<keyword evidence="2 3" id="KW-0802">TPR repeat</keyword>
<keyword evidence="6" id="KW-1185">Reference proteome</keyword>
<organism evidence="5 6">
    <name type="scientific">Dreissena polymorpha</name>
    <name type="common">Zebra mussel</name>
    <name type="synonym">Mytilus polymorpha</name>
    <dbReference type="NCBI Taxonomy" id="45954"/>
    <lineage>
        <taxon>Eukaryota</taxon>
        <taxon>Metazoa</taxon>
        <taxon>Spiralia</taxon>
        <taxon>Lophotrochozoa</taxon>
        <taxon>Mollusca</taxon>
        <taxon>Bivalvia</taxon>
        <taxon>Autobranchia</taxon>
        <taxon>Heteroconchia</taxon>
        <taxon>Euheterodonta</taxon>
        <taxon>Imparidentia</taxon>
        <taxon>Neoheterodontei</taxon>
        <taxon>Myida</taxon>
        <taxon>Dreissenoidea</taxon>
        <taxon>Dreissenidae</taxon>
        <taxon>Dreissena</taxon>
    </lineage>
</organism>
<dbReference type="InterPro" id="IPR039226">
    <property type="entry name" value="Ski3/TTC37"/>
</dbReference>
<evidence type="ECO:0000313" key="6">
    <source>
        <dbReference type="Proteomes" id="UP000828390"/>
    </source>
</evidence>
<reference evidence="5" key="1">
    <citation type="journal article" date="2019" name="bioRxiv">
        <title>The Genome of the Zebra Mussel, Dreissena polymorpha: A Resource for Invasive Species Research.</title>
        <authorList>
            <person name="McCartney M.A."/>
            <person name="Auch B."/>
            <person name="Kono T."/>
            <person name="Mallez S."/>
            <person name="Zhang Y."/>
            <person name="Obille A."/>
            <person name="Becker A."/>
            <person name="Abrahante J.E."/>
            <person name="Garbe J."/>
            <person name="Badalamenti J.P."/>
            <person name="Herman A."/>
            <person name="Mangelson H."/>
            <person name="Liachko I."/>
            <person name="Sullivan S."/>
            <person name="Sone E.D."/>
            <person name="Koren S."/>
            <person name="Silverstein K.A.T."/>
            <person name="Beckman K.B."/>
            <person name="Gohl D.M."/>
        </authorList>
    </citation>
    <scope>NUCLEOTIDE SEQUENCE</scope>
    <source>
        <strain evidence="5">Duluth1</strain>
        <tissue evidence="5">Whole animal</tissue>
    </source>
</reference>
<dbReference type="SMART" id="SM00028">
    <property type="entry name" value="TPR"/>
    <property type="match status" value="10"/>
</dbReference>
<reference evidence="5" key="2">
    <citation type="submission" date="2020-11" db="EMBL/GenBank/DDBJ databases">
        <authorList>
            <person name="McCartney M.A."/>
            <person name="Auch B."/>
            <person name="Kono T."/>
            <person name="Mallez S."/>
            <person name="Becker A."/>
            <person name="Gohl D.M."/>
            <person name="Silverstein K.A.T."/>
            <person name="Koren S."/>
            <person name="Bechman K.B."/>
            <person name="Herman A."/>
            <person name="Abrahante J.E."/>
            <person name="Garbe J."/>
        </authorList>
    </citation>
    <scope>NUCLEOTIDE SEQUENCE</scope>
    <source>
        <strain evidence="5">Duluth1</strain>
        <tissue evidence="5">Whole animal</tissue>
    </source>
</reference>
<evidence type="ECO:0000256" key="1">
    <source>
        <dbReference type="ARBA" id="ARBA00022737"/>
    </source>
</evidence>
<evidence type="ECO:0000256" key="4">
    <source>
        <dbReference type="SAM" id="Coils"/>
    </source>
</evidence>
<dbReference type="PANTHER" id="PTHR15704:SF7">
    <property type="entry name" value="SUPERKILLER COMPLEX PROTEIN 3"/>
    <property type="match status" value="1"/>
</dbReference>
<name>A0A9D4S610_DREPO</name>
<accession>A0A9D4S610</accession>
<dbReference type="InterPro" id="IPR011990">
    <property type="entry name" value="TPR-like_helical_dom_sf"/>
</dbReference>
<proteinExistence type="predicted"/>
<dbReference type="Pfam" id="PF13432">
    <property type="entry name" value="TPR_16"/>
    <property type="match status" value="1"/>
</dbReference>
<feature type="repeat" description="TPR" evidence="3">
    <location>
        <begin position="547"/>
        <end position="580"/>
    </location>
</feature>
<protein>
    <recommendedName>
        <fullName evidence="7">Tetratricopeptide repeat protein 37</fullName>
    </recommendedName>
</protein>
<dbReference type="Gene3D" id="1.25.40.10">
    <property type="entry name" value="Tetratricopeptide repeat domain"/>
    <property type="match status" value="5"/>
</dbReference>
<comment type="caution">
    <text evidence="5">The sequence shown here is derived from an EMBL/GenBank/DDBJ whole genome shotgun (WGS) entry which is preliminary data.</text>
</comment>
<dbReference type="GO" id="GO:0006401">
    <property type="term" value="P:RNA catabolic process"/>
    <property type="evidence" value="ECO:0007669"/>
    <property type="project" value="InterPro"/>
</dbReference>
<dbReference type="GO" id="GO:0055087">
    <property type="term" value="C:Ski complex"/>
    <property type="evidence" value="ECO:0007669"/>
    <property type="project" value="InterPro"/>
</dbReference>
<sequence>MDPKQSKAFLRNARESIRKKEFKEAETQCKDILANDSTNYMALVLLAVAAEGLSENDQALSAYRQATLADDSQILAWQGLCNFFEKNSIPAYANEQCGVYLKLLQMNKDDIGKKKEIIFNMVKISEHIKDAEKIQQIPELCRKYLSTSTDYTDATEVVLAYYLPALLKTCPEDLPAETEHFLNNFPSSPAVLKHKMLSVLDICIGQLSVSSEVLTNHVTRYEAVTAGKDCDVLATAQACLAVIANDFKKSRSLLEKVCNKNPMLVCSHCLLAESLYKLHQYDTAIKLCQSGLSLLDRKDRVLTCKPGPVRNFLNLLMVQALVQTGDPTKLNRALEICTKELDDNSEVQLLKGNVYFRQRDFKAAKGCLLGDSVEKQVLEGLIDLEENNLESAKSRFESLLAAEPDVASHHLNLAKCLWKMGTAREYSFTLLLKAAKLSPETSEAFLYLGHYYGQEGGDRIRARKCYQKAFDLDPSSEVAGEKLCDFLTEIGEDEKCHQILLQFTSSCPPGRGKWAWLRLGLHQMKHDDPSVAIVSLQSALRADSKDVHVWECLGEAYMARGSYTAALKAFIRATELDQSSVYSLFQIASIKQALGQYTEALQEYTHILRQAEDYVPALKGLGETYVSIAHNHLSNCFHGRAKDTAELAVDCLFRACKLRPDVSCLWKLMGDACTILHVLPEFRFLRPDKGVWTKVELLKVGSGCYIRALKIMPELSPLWHDLGLNYIYQSQCTSGSEAISLAERSVQSLKKAIQLEPGNYKHWNALGYVACQNVYFKPDLAQHCFIKSTQLETNNVAAWTNLAALYLKHDNIKLGHEAFKIAQSLEPSYVACWIGQAIIAELVGHEDAMDLFRHTTELSNHPEGALGYGHWVCSMLLQSDKKDSPMYVYAIEQMAAIPAASDALARYTDRIKTNPVAYVLHGLLLQRQKLYKTAAHQLQIAVRLYEEAGDQGDQWRAALANCAMSLRQSGRADEACDMYERLGDTSDPGVLHQWGLALYQRGLYQQALQVYHKAAELSGSNLERSHVMAAMAMSLYRLGDLDSTKTTLFHSSQSEEVSIHGLKGLCALGLLLADPSLAQAAIHELAGFSNHPHHGGDILLLQCITYLTQGNIEQAKKIVQCSLHENPCQGNAWHLLSVLLLKHFPKIPVAATACSRNAVLFNHQSVNKIERFLVPLADIQDGYHGNSTSCRNAFLSAQRAVHLYPENISGWLTLSSAIGMEALCASDVRKRSLFEQQYYLLSQLYQTAQLYQSGFLPAITPLPLSSASQSCCLLAQLYQSGKACCLLSQLNQSGKPSCLLAQLYQSGKSCCLLSQLYQSVLLPSSTALPVSSSSQAYCLLAQLYKSGKACCLLSQLYQSGKACCLLAQLYQSGKACCLLSQLNQSGKPSCLLAQLYQSGKSCCLLSQLYQSVLLPSSTALPVSSSSQLYQSDLLPSSTVLPLYMSGLLPGRLAAFLHSSTTQLSSTSQTCCLQTLCLLAQRFRSDLLPSSTKACCLLSDKTCCLLAQLFQSGKACCLLSQLFQSGKACCLLSQLYQSGKACCLLAQLYQSGNACCLLAQLYQSGLLPSSTALPVRVGILTDQLSIDRAGGQYPVKTGHYWSILVD</sequence>
<evidence type="ECO:0000256" key="3">
    <source>
        <dbReference type="PROSITE-ProRule" id="PRU00339"/>
    </source>
</evidence>
<dbReference type="EMBL" id="JAIWYP010000001">
    <property type="protein sequence ID" value="KAH3891808.1"/>
    <property type="molecule type" value="Genomic_DNA"/>
</dbReference>
<dbReference type="Proteomes" id="UP000828390">
    <property type="component" value="Unassembled WGS sequence"/>
</dbReference>
<evidence type="ECO:0008006" key="7">
    <source>
        <dbReference type="Google" id="ProtNLM"/>
    </source>
</evidence>
<feature type="coiled-coil region" evidence="4">
    <location>
        <begin position="375"/>
        <end position="402"/>
    </location>
</feature>
<gene>
    <name evidence="5" type="ORF">DPMN_015916</name>
</gene>
<feature type="repeat" description="TPR" evidence="3">
    <location>
        <begin position="796"/>
        <end position="829"/>
    </location>
</feature>
<keyword evidence="4" id="KW-0175">Coiled coil</keyword>
<feature type="repeat" description="TPR" evidence="3">
    <location>
        <begin position="988"/>
        <end position="1021"/>
    </location>
</feature>
<dbReference type="InterPro" id="IPR019734">
    <property type="entry name" value="TPR_rpt"/>
</dbReference>
<dbReference type="SUPFAM" id="SSF48452">
    <property type="entry name" value="TPR-like"/>
    <property type="match status" value="4"/>
</dbReference>
<evidence type="ECO:0000256" key="2">
    <source>
        <dbReference type="ARBA" id="ARBA00022803"/>
    </source>
</evidence>
<dbReference type="PANTHER" id="PTHR15704">
    <property type="entry name" value="SUPERKILLER 3 PROTEIN-RELATED"/>
    <property type="match status" value="1"/>
</dbReference>
<keyword evidence="1" id="KW-0677">Repeat</keyword>
<dbReference type="PROSITE" id="PS50005">
    <property type="entry name" value="TPR"/>
    <property type="match status" value="3"/>
</dbReference>
<evidence type="ECO:0000313" key="5">
    <source>
        <dbReference type="EMBL" id="KAH3891808.1"/>
    </source>
</evidence>